<accession>A0A165XLB0</accession>
<comment type="caution">
    <text evidence="1">The sequence shown here is derived from an EMBL/GenBank/DDBJ whole genome shotgun (WGS) entry which is preliminary data.</text>
</comment>
<dbReference type="AlphaFoldDB" id="A0A165XLB0"/>
<protein>
    <submittedName>
        <fullName evidence="1">Uncharacterized protein</fullName>
    </submittedName>
</protein>
<evidence type="ECO:0000313" key="2">
    <source>
        <dbReference type="Proteomes" id="UP000076577"/>
    </source>
</evidence>
<keyword evidence="2" id="KW-1185">Reference proteome</keyword>
<sequence>MWRDKLREALIVDAAGNEALDLDLLLSYFSQGEAFFELELSSDLGHRVSETTETGANSHLVTLRLDIYYLAQRCRDESNQSIVIISSSL</sequence>
<proteinExistence type="predicted"/>
<reference evidence="1 2" key="1">
    <citation type="journal article" date="2016" name="Front. Microbiol.">
        <title>Comparative Genomic Analysis Reveals a Diverse Repertoire of Genes Involved in Prokaryote-Eukaryote Interactions within the Pseudovibrio Genus.</title>
        <authorList>
            <person name="Romano S."/>
            <person name="Fernandez-Guerra A."/>
            <person name="Reen F.J."/>
            <person name="Glockner F.O."/>
            <person name="Crowley S.P."/>
            <person name="O'Sullivan O."/>
            <person name="Cotter P.D."/>
            <person name="Adams C."/>
            <person name="Dobson A.D."/>
            <person name="O'Gara F."/>
        </authorList>
    </citation>
    <scope>NUCLEOTIDE SEQUENCE [LARGE SCALE GENOMIC DNA]</scope>
    <source>
        <strain evidence="1 2">Ad2</strain>
    </source>
</reference>
<gene>
    <name evidence="1" type="ORF">PsAD2_02931</name>
</gene>
<name>A0A165XLB0_9HYPH</name>
<dbReference type="EMBL" id="LMCB01000029">
    <property type="protein sequence ID" value="KZL17813.1"/>
    <property type="molecule type" value="Genomic_DNA"/>
</dbReference>
<dbReference type="Proteomes" id="UP000076577">
    <property type="component" value="Unassembled WGS sequence"/>
</dbReference>
<organism evidence="1 2">
    <name type="scientific">Pseudovibrio axinellae</name>
    <dbReference type="NCBI Taxonomy" id="989403"/>
    <lineage>
        <taxon>Bacteria</taxon>
        <taxon>Pseudomonadati</taxon>
        <taxon>Pseudomonadota</taxon>
        <taxon>Alphaproteobacteria</taxon>
        <taxon>Hyphomicrobiales</taxon>
        <taxon>Stappiaceae</taxon>
        <taxon>Pseudovibrio</taxon>
    </lineage>
</organism>
<evidence type="ECO:0000313" key="1">
    <source>
        <dbReference type="EMBL" id="KZL17813.1"/>
    </source>
</evidence>
<dbReference type="PATRIC" id="fig|989403.3.peg.3143"/>